<dbReference type="OrthoDB" id="7823193at2"/>
<dbReference type="InterPro" id="IPR021323">
    <property type="entry name" value="DUF2927"/>
</dbReference>
<dbReference type="Pfam" id="PF11150">
    <property type="entry name" value="DUF2927"/>
    <property type="match status" value="1"/>
</dbReference>
<organism evidence="3 4">
    <name type="scientific">Pelagovum pacificum</name>
    <dbReference type="NCBI Taxonomy" id="2588711"/>
    <lineage>
        <taxon>Bacteria</taxon>
        <taxon>Pseudomonadati</taxon>
        <taxon>Pseudomonadota</taxon>
        <taxon>Alphaproteobacteria</taxon>
        <taxon>Rhodobacterales</taxon>
        <taxon>Paracoccaceae</taxon>
        <taxon>Pelagovum</taxon>
    </lineage>
</organism>
<evidence type="ECO:0000256" key="1">
    <source>
        <dbReference type="SAM" id="MobiDB-lite"/>
    </source>
</evidence>
<sequence>MNRLAALAILLLTSCAPAYAPPPDRALSPESTLPPMRTFSTSGSSRPTRSNAEIAQDFLDLSFRMESGRNLPIMTRFQGPISVRIAGPARQSTVQDLQSLLARLRNEAGIEIALTNASNASITVEAVPSATLQRAVPRAACFVVPRVSSWQEFQVARRTSQVDWTTLTRRDRAAIFVPSDAAPQEIRDCLHEELAQAIGPLNDLYRLPDSVFNDDNIHAVLTGFDMLILRAYYAPELRNGMSRAEAASRLPALLARLNPGGQSARAHGESGTSRDWISNIELALGSGNAAAQRRSAAANAVRLSGAFGWRGARLGFANYAYGRLMVGIDPPTALAAFRSADAAYAASPVMAIHRAHVAVQLAAFALSAGDAQGVLAAVEPAIPVATQHENAALLATLLMFKAEAMDILGRYAEAQNARMDSLAWARYGFGSDALVRARQREVSGLRPDTNL</sequence>
<evidence type="ECO:0000313" key="3">
    <source>
        <dbReference type="EMBL" id="TNY32333.1"/>
    </source>
</evidence>
<proteinExistence type="predicted"/>
<gene>
    <name evidence="3" type="ORF">FHY64_03290</name>
</gene>
<feature type="signal peptide" evidence="2">
    <location>
        <begin position="1"/>
        <end position="20"/>
    </location>
</feature>
<feature type="region of interest" description="Disordered" evidence="1">
    <location>
        <begin position="23"/>
        <end position="49"/>
    </location>
</feature>
<feature type="compositionally biased region" description="Polar residues" evidence="1">
    <location>
        <begin position="38"/>
        <end position="49"/>
    </location>
</feature>
<accession>A0A5C5GC68</accession>
<comment type="caution">
    <text evidence="3">The sequence shown here is derived from an EMBL/GenBank/DDBJ whole genome shotgun (WGS) entry which is preliminary data.</text>
</comment>
<reference evidence="3 4" key="1">
    <citation type="submission" date="2019-06" db="EMBL/GenBank/DDBJ databases">
        <title>Genome of new Rhodobacteraceae sp. SM1903.</title>
        <authorList>
            <person name="Ren X."/>
        </authorList>
    </citation>
    <scope>NUCLEOTIDE SEQUENCE [LARGE SCALE GENOMIC DNA]</scope>
    <source>
        <strain evidence="3 4">SM1903</strain>
    </source>
</reference>
<evidence type="ECO:0000313" key="4">
    <source>
        <dbReference type="Proteomes" id="UP000314011"/>
    </source>
</evidence>
<dbReference type="AlphaFoldDB" id="A0A5C5GC68"/>
<dbReference type="Proteomes" id="UP000314011">
    <property type="component" value="Unassembled WGS sequence"/>
</dbReference>
<keyword evidence="2" id="KW-0732">Signal</keyword>
<evidence type="ECO:0000256" key="2">
    <source>
        <dbReference type="SAM" id="SignalP"/>
    </source>
</evidence>
<name>A0A5C5GC68_9RHOB</name>
<dbReference type="EMBL" id="VFFF01000001">
    <property type="protein sequence ID" value="TNY32333.1"/>
    <property type="molecule type" value="Genomic_DNA"/>
</dbReference>
<feature type="chain" id="PRO_5023017701" evidence="2">
    <location>
        <begin position="21"/>
        <end position="451"/>
    </location>
</feature>
<keyword evidence="4" id="KW-1185">Reference proteome</keyword>
<protein>
    <submittedName>
        <fullName evidence="3">DUF2927 domain-containing protein</fullName>
    </submittedName>
</protein>
<dbReference type="RefSeq" id="WP_140193012.1">
    <property type="nucleotide sequence ID" value="NZ_CP065915.1"/>
</dbReference>
<dbReference type="PROSITE" id="PS51257">
    <property type="entry name" value="PROKAR_LIPOPROTEIN"/>
    <property type="match status" value="1"/>
</dbReference>